<evidence type="ECO:0008006" key="3">
    <source>
        <dbReference type="Google" id="ProtNLM"/>
    </source>
</evidence>
<dbReference type="EMBL" id="JBHTKJ010000007">
    <property type="protein sequence ID" value="MFD1037522.1"/>
    <property type="molecule type" value="Genomic_DNA"/>
</dbReference>
<comment type="caution">
    <text evidence="1">The sequence shown here is derived from an EMBL/GenBank/DDBJ whole genome shotgun (WGS) entry which is preliminary data.</text>
</comment>
<dbReference type="InterPro" id="IPR003462">
    <property type="entry name" value="ODC_Mu_crystall"/>
</dbReference>
<proteinExistence type="predicted"/>
<dbReference type="SUPFAM" id="SSF51735">
    <property type="entry name" value="NAD(P)-binding Rossmann-fold domains"/>
    <property type="match status" value="1"/>
</dbReference>
<name>A0ABW3LIJ6_9BACI</name>
<dbReference type="PANTHER" id="PTHR13812:SF19">
    <property type="entry name" value="KETIMINE REDUCTASE MU-CRYSTALLIN"/>
    <property type="match status" value="1"/>
</dbReference>
<dbReference type="RefSeq" id="WP_390359625.1">
    <property type="nucleotide sequence ID" value="NZ_JBHTKJ010000007.1"/>
</dbReference>
<evidence type="ECO:0000313" key="1">
    <source>
        <dbReference type="EMBL" id="MFD1037522.1"/>
    </source>
</evidence>
<dbReference type="InterPro" id="IPR036291">
    <property type="entry name" value="NAD(P)-bd_dom_sf"/>
</dbReference>
<gene>
    <name evidence="1" type="ORF">ACFQ3N_03665</name>
</gene>
<dbReference type="Proteomes" id="UP001597040">
    <property type="component" value="Unassembled WGS sequence"/>
</dbReference>
<protein>
    <recommendedName>
        <fullName evidence="3">Quinate/shikimate 5-dehydrogenase/glutamyl-tRNA reductase domain-containing protein</fullName>
    </recommendedName>
</protein>
<accession>A0ABW3LIJ6</accession>
<dbReference type="PANTHER" id="PTHR13812">
    <property type="entry name" value="KETIMINE REDUCTASE MU-CRYSTALLIN"/>
    <property type="match status" value="1"/>
</dbReference>
<organism evidence="1 2">
    <name type="scientific">Virgibacillus byunsanensis</name>
    <dbReference type="NCBI Taxonomy" id="570945"/>
    <lineage>
        <taxon>Bacteria</taxon>
        <taxon>Bacillati</taxon>
        <taxon>Bacillota</taxon>
        <taxon>Bacilli</taxon>
        <taxon>Bacillales</taxon>
        <taxon>Bacillaceae</taxon>
        <taxon>Virgibacillus</taxon>
    </lineage>
</organism>
<evidence type="ECO:0000313" key="2">
    <source>
        <dbReference type="Proteomes" id="UP001597040"/>
    </source>
</evidence>
<keyword evidence="2" id="KW-1185">Reference proteome</keyword>
<dbReference type="Pfam" id="PF02423">
    <property type="entry name" value="OCD_Mu_crystall"/>
    <property type="match status" value="1"/>
</dbReference>
<reference evidence="2" key="1">
    <citation type="journal article" date="2019" name="Int. J. Syst. Evol. Microbiol.">
        <title>The Global Catalogue of Microorganisms (GCM) 10K type strain sequencing project: providing services to taxonomists for standard genome sequencing and annotation.</title>
        <authorList>
            <consortium name="The Broad Institute Genomics Platform"/>
            <consortium name="The Broad Institute Genome Sequencing Center for Infectious Disease"/>
            <person name="Wu L."/>
            <person name="Ma J."/>
        </authorList>
    </citation>
    <scope>NUCLEOTIDE SEQUENCE [LARGE SCALE GENOMIC DNA]</scope>
    <source>
        <strain evidence="2">CCUG 56754</strain>
    </source>
</reference>
<sequence length="89" mass="9986">MPRPLESFGTGTQGLSHLQSACTIRDIDSVYVYNRSNEKLKEFISKAEKEFPDLTIQEAKLPELIKKSDIIITTTTSQTPVLPDMDPCD</sequence>
<dbReference type="Gene3D" id="3.40.50.720">
    <property type="entry name" value="NAD(P)-binding Rossmann-like Domain"/>
    <property type="match status" value="1"/>
</dbReference>